<keyword evidence="13" id="KW-1185">Reference proteome</keyword>
<dbReference type="InterPro" id="IPR051408">
    <property type="entry name" value="Phosphate_transprt_permease"/>
</dbReference>
<dbReference type="Proteomes" id="UP000195787">
    <property type="component" value="Unassembled WGS sequence"/>
</dbReference>
<keyword evidence="5 10" id="KW-1003">Cell membrane</keyword>
<evidence type="ECO:0000256" key="5">
    <source>
        <dbReference type="ARBA" id="ARBA00022475"/>
    </source>
</evidence>
<reference evidence="12 13" key="1">
    <citation type="submission" date="2017-02" db="EMBL/GenBank/DDBJ databases">
        <authorList>
            <person name="Peterson S.W."/>
        </authorList>
    </citation>
    <scope>NUCLEOTIDE SEQUENCE [LARGE SCALE GENOMIC DNA]</scope>
    <source>
        <strain evidence="12 13">LMG 22410</strain>
    </source>
</reference>
<evidence type="ECO:0000313" key="13">
    <source>
        <dbReference type="Proteomes" id="UP000195787"/>
    </source>
</evidence>
<dbReference type="InterPro" id="IPR035906">
    <property type="entry name" value="MetI-like_sf"/>
</dbReference>
<dbReference type="AlphaFoldDB" id="A0A1R4EUI1"/>
<evidence type="ECO:0000256" key="6">
    <source>
        <dbReference type="ARBA" id="ARBA00022592"/>
    </source>
</evidence>
<keyword evidence="8 10" id="KW-1133">Transmembrane helix</keyword>
<organism evidence="12 13">
    <name type="scientific">Agrococcus casei LMG 22410</name>
    <dbReference type="NCBI Taxonomy" id="1255656"/>
    <lineage>
        <taxon>Bacteria</taxon>
        <taxon>Bacillati</taxon>
        <taxon>Actinomycetota</taxon>
        <taxon>Actinomycetes</taxon>
        <taxon>Micrococcales</taxon>
        <taxon>Microbacteriaceae</taxon>
        <taxon>Agrococcus</taxon>
    </lineage>
</organism>
<keyword evidence="9 10" id="KW-0472">Membrane</keyword>
<dbReference type="GO" id="GO:0035435">
    <property type="term" value="P:phosphate ion transmembrane transport"/>
    <property type="evidence" value="ECO:0007669"/>
    <property type="project" value="InterPro"/>
</dbReference>
<dbReference type="InterPro" id="IPR000515">
    <property type="entry name" value="MetI-like"/>
</dbReference>
<dbReference type="RefSeq" id="WP_086990296.1">
    <property type="nucleotide sequence ID" value="NZ_FUHU01000004.1"/>
</dbReference>
<gene>
    <name evidence="12" type="ORF">CZ674_00920</name>
</gene>
<keyword evidence="4" id="KW-0813">Transport</keyword>
<dbReference type="PANTHER" id="PTHR42922">
    <property type="entry name" value="PHOSPHATE TRANSPORT SYSTEM PERMEASE PROTEIN PSTA"/>
    <property type="match status" value="1"/>
</dbReference>
<evidence type="ECO:0000256" key="9">
    <source>
        <dbReference type="ARBA" id="ARBA00023136"/>
    </source>
</evidence>
<comment type="similarity">
    <text evidence="3 10">Belongs to the binding-protein-dependent transport system permease family. CysTW subfamily.</text>
</comment>
<comment type="function">
    <text evidence="1">Part of the binding-protein-dependent transport system for phosphate; probably responsible for the translocation of the substrate across the membrane.</text>
</comment>
<feature type="transmembrane region" description="Helical" evidence="10">
    <location>
        <begin position="135"/>
        <end position="164"/>
    </location>
</feature>
<dbReference type="PANTHER" id="PTHR42922:SF1">
    <property type="entry name" value="PHOSPHATE TRANSPORT SYSTEM PERMEASE PROTEIN PSTA"/>
    <property type="match status" value="1"/>
</dbReference>
<evidence type="ECO:0000256" key="4">
    <source>
        <dbReference type="ARBA" id="ARBA00022448"/>
    </source>
</evidence>
<evidence type="ECO:0000256" key="2">
    <source>
        <dbReference type="ARBA" id="ARBA00004651"/>
    </source>
</evidence>
<dbReference type="NCBIfam" id="TIGR00974">
    <property type="entry name" value="3a0107s02c"/>
    <property type="match status" value="1"/>
</dbReference>
<evidence type="ECO:0000256" key="8">
    <source>
        <dbReference type="ARBA" id="ARBA00022989"/>
    </source>
</evidence>
<dbReference type="Pfam" id="PF00528">
    <property type="entry name" value="BPD_transp_1"/>
    <property type="match status" value="1"/>
</dbReference>
<keyword evidence="6" id="KW-0592">Phosphate transport</keyword>
<dbReference type="InterPro" id="IPR005672">
    <property type="entry name" value="Phosphate_PstA"/>
</dbReference>
<evidence type="ECO:0000256" key="1">
    <source>
        <dbReference type="ARBA" id="ARBA00003510"/>
    </source>
</evidence>
<feature type="transmembrane region" description="Helical" evidence="10">
    <location>
        <begin position="176"/>
        <end position="203"/>
    </location>
</feature>
<dbReference type="GeneID" id="303171766"/>
<protein>
    <recommendedName>
        <fullName evidence="10">Phosphate transport system permease protein PstA</fullName>
    </recommendedName>
</protein>
<keyword evidence="7 10" id="KW-0812">Transmembrane</keyword>
<feature type="transmembrane region" description="Helical" evidence="10">
    <location>
        <begin position="87"/>
        <end position="109"/>
    </location>
</feature>
<comment type="subcellular location">
    <subcellularLocation>
        <location evidence="2 10">Cell membrane</location>
        <topology evidence="2 10">Multi-pass membrane protein</topology>
    </subcellularLocation>
</comment>
<feature type="domain" description="ABC transmembrane type-1" evidence="11">
    <location>
        <begin position="139"/>
        <end position="348"/>
    </location>
</feature>
<dbReference type="PROSITE" id="PS50928">
    <property type="entry name" value="ABC_TM1"/>
    <property type="match status" value="1"/>
</dbReference>
<dbReference type="GO" id="GO:0005315">
    <property type="term" value="F:phosphate transmembrane transporter activity"/>
    <property type="evidence" value="ECO:0007669"/>
    <property type="project" value="InterPro"/>
</dbReference>
<dbReference type="GO" id="GO:0005886">
    <property type="term" value="C:plasma membrane"/>
    <property type="evidence" value="ECO:0007669"/>
    <property type="project" value="UniProtKB-SubCell"/>
</dbReference>
<proteinExistence type="inferred from homology"/>
<feature type="transmembrane region" description="Helical" evidence="10">
    <location>
        <begin position="284"/>
        <end position="301"/>
    </location>
</feature>
<dbReference type="EMBL" id="FUHU01000004">
    <property type="protein sequence ID" value="SJM47236.1"/>
    <property type="molecule type" value="Genomic_DNA"/>
</dbReference>
<dbReference type="SUPFAM" id="SSF161098">
    <property type="entry name" value="MetI-like"/>
    <property type="match status" value="1"/>
</dbReference>
<name>A0A1R4EUI1_9MICO</name>
<evidence type="ECO:0000313" key="12">
    <source>
        <dbReference type="EMBL" id="SJM47236.1"/>
    </source>
</evidence>
<feature type="transmembrane region" description="Helical" evidence="10">
    <location>
        <begin position="330"/>
        <end position="352"/>
    </location>
</feature>
<feature type="transmembrane region" description="Helical" evidence="10">
    <location>
        <begin position="253"/>
        <end position="277"/>
    </location>
</feature>
<evidence type="ECO:0000256" key="3">
    <source>
        <dbReference type="ARBA" id="ARBA00007069"/>
    </source>
</evidence>
<evidence type="ECO:0000256" key="7">
    <source>
        <dbReference type="ARBA" id="ARBA00022692"/>
    </source>
</evidence>
<evidence type="ECO:0000256" key="10">
    <source>
        <dbReference type="RuleBase" id="RU363043"/>
    </source>
</evidence>
<evidence type="ECO:0000259" key="11">
    <source>
        <dbReference type="PROSITE" id="PS50928"/>
    </source>
</evidence>
<dbReference type="CDD" id="cd06261">
    <property type="entry name" value="TM_PBP2"/>
    <property type="match status" value="1"/>
</dbReference>
<dbReference type="OrthoDB" id="9775069at2"/>
<sequence>MTTATAATGSKRNTLTAGQLSKWAPWVTLAASFALAAGLFMLVAVASSTDFSWAGVAIVGYILFLIILPVVSRIVEGGRKAMDRFMTGLVTGAFLLAFIPLLSLMWTVVSEGAARFDVQYFTESMRNVVGEGGGAIHALVGTLLVTLGATVISVPVGIFTAIYLVEYGRGWVAKGITTLVDIMTGIPSIVTGLFAFALFSLLFSDPGYRSGIGGSVALSVLMIPTVVRSTEEMLKLVPNELREASYALGVPKWLTIVKVVLPTALAGIATGVTLAIARVIGETAPLLIIAGFTASMNYNLFSERMMTLPVYVYNQYIAPGMNVSAAHERAWTGALTLILIVVVLNLIARLVAKIFAPKAGR</sequence>
<feature type="transmembrane region" description="Helical" evidence="10">
    <location>
        <begin position="23"/>
        <end position="45"/>
    </location>
</feature>
<dbReference type="Gene3D" id="1.10.3720.10">
    <property type="entry name" value="MetI-like"/>
    <property type="match status" value="1"/>
</dbReference>
<feature type="transmembrane region" description="Helical" evidence="10">
    <location>
        <begin position="51"/>
        <end position="75"/>
    </location>
</feature>
<accession>A0A1R4EUI1</accession>